<dbReference type="EC" id="2.7.8.5" evidence="5 16"/>
<feature type="transmembrane region" description="Helical" evidence="18">
    <location>
        <begin position="32"/>
        <end position="53"/>
    </location>
</feature>
<evidence type="ECO:0000256" key="5">
    <source>
        <dbReference type="ARBA" id="ARBA00013170"/>
    </source>
</evidence>
<dbReference type="InterPro" id="IPR043130">
    <property type="entry name" value="CDP-OH_PTrfase_TM_dom"/>
</dbReference>
<keyword evidence="11" id="KW-0443">Lipid metabolism</keyword>
<dbReference type="InterPro" id="IPR048254">
    <property type="entry name" value="CDP_ALCOHOL_P_TRANSF_CS"/>
</dbReference>
<dbReference type="AlphaFoldDB" id="A0A0F3NN09"/>
<dbReference type="Gene3D" id="1.20.120.1760">
    <property type="match status" value="1"/>
</dbReference>
<dbReference type="PANTHER" id="PTHR14269">
    <property type="entry name" value="CDP-DIACYLGLYCEROL--GLYCEROL-3-PHOSPHATE 3-PHOSPHATIDYLTRANSFERASE-RELATED"/>
    <property type="match status" value="1"/>
</dbReference>
<dbReference type="InterPro" id="IPR000462">
    <property type="entry name" value="CDP-OH_P_trans"/>
</dbReference>
<dbReference type="PANTHER" id="PTHR14269:SF62">
    <property type="entry name" value="CDP-DIACYLGLYCEROL--GLYCEROL-3-PHOSPHATE 3-PHOSPHATIDYLTRANSFERASE 1, CHLOROPLASTIC"/>
    <property type="match status" value="1"/>
</dbReference>
<evidence type="ECO:0000256" key="16">
    <source>
        <dbReference type="NCBIfam" id="TIGR00560"/>
    </source>
</evidence>
<dbReference type="STRING" id="1359163.NLO413_0851"/>
<dbReference type="Pfam" id="PF01066">
    <property type="entry name" value="CDP-OH_P_transf"/>
    <property type="match status" value="1"/>
</dbReference>
<dbReference type="Proteomes" id="UP000033562">
    <property type="component" value="Unassembled WGS sequence"/>
</dbReference>
<feature type="transmembrane region" description="Helical" evidence="18">
    <location>
        <begin position="7"/>
        <end position="26"/>
    </location>
</feature>
<evidence type="ECO:0000256" key="11">
    <source>
        <dbReference type="ARBA" id="ARBA00023098"/>
    </source>
</evidence>
<comment type="caution">
    <text evidence="19">The sequence shown here is derived from an EMBL/GenBank/DDBJ whole genome shotgun (WGS) entry which is preliminary data.</text>
</comment>
<reference evidence="19 20" key="1">
    <citation type="submission" date="2015-02" db="EMBL/GenBank/DDBJ databases">
        <title>Genome Sequencing of Rickettsiales.</title>
        <authorList>
            <person name="Daugherty S.C."/>
            <person name="Su Q."/>
            <person name="Abolude K."/>
            <person name="Beier-Sexton M."/>
            <person name="Carlyon J.A."/>
            <person name="Carter R."/>
            <person name="Day N.P."/>
            <person name="Dumler S.J."/>
            <person name="Dyachenko V."/>
            <person name="Godinez A."/>
            <person name="Kurtti T.J."/>
            <person name="Lichay M."/>
            <person name="Mullins K.E."/>
            <person name="Ott S."/>
            <person name="Pappas-Brown V."/>
            <person name="Paris D.H."/>
            <person name="Patel P."/>
            <person name="Richards A.L."/>
            <person name="Sadzewicz L."/>
            <person name="Sears K."/>
            <person name="Seidman D."/>
            <person name="Sengamalay N."/>
            <person name="Stenos J."/>
            <person name="Tallon L.J."/>
            <person name="Vincent G."/>
            <person name="Fraser C.M."/>
            <person name="Munderloh U."/>
            <person name="Dunning-Hotopp J.C."/>
        </authorList>
    </citation>
    <scope>NUCLEOTIDE SEQUENCE [LARGE SCALE GENOMIC DNA]</scope>
    <source>
        <strain evidence="19 20">RAC413</strain>
    </source>
</reference>
<evidence type="ECO:0000256" key="9">
    <source>
        <dbReference type="ARBA" id="ARBA00022692"/>
    </source>
</evidence>
<evidence type="ECO:0000256" key="2">
    <source>
        <dbReference type="ARBA" id="ARBA00005042"/>
    </source>
</evidence>
<keyword evidence="20" id="KW-1185">Reference proteome</keyword>
<evidence type="ECO:0000313" key="20">
    <source>
        <dbReference type="Proteomes" id="UP000033562"/>
    </source>
</evidence>
<keyword evidence="10 18" id="KW-1133">Transmembrane helix</keyword>
<dbReference type="GO" id="GO:0046474">
    <property type="term" value="P:glycerophospholipid biosynthetic process"/>
    <property type="evidence" value="ECO:0007669"/>
    <property type="project" value="TreeGrafter"/>
</dbReference>
<evidence type="ECO:0000256" key="13">
    <source>
        <dbReference type="ARBA" id="ARBA00023209"/>
    </source>
</evidence>
<keyword evidence="13" id="KW-0594">Phospholipid biosynthesis</keyword>
<evidence type="ECO:0000256" key="18">
    <source>
        <dbReference type="SAM" id="Phobius"/>
    </source>
</evidence>
<dbReference type="GO" id="GO:0016020">
    <property type="term" value="C:membrane"/>
    <property type="evidence" value="ECO:0007669"/>
    <property type="project" value="UniProtKB-SubCell"/>
</dbReference>
<keyword evidence="14" id="KW-1208">Phospholipid metabolism</keyword>
<evidence type="ECO:0000256" key="17">
    <source>
        <dbReference type="RuleBase" id="RU003750"/>
    </source>
</evidence>
<keyword evidence="12 18" id="KW-0472">Membrane</keyword>
<evidence type="ECO:0000256" key="7">
    <source>
        <dbReference type="ARBA" id="ARBA00022516"/>
    </source>
</evidence>
<evidence type="ECO:0000256" key="10">
    <source>
        <dbReference type="ARBA" id="ARBA00022989"/>
    </source>
</evidence>
<feature type="transmembrane region" description="Helical" evidence="18">
    <location>
        <begin position="91"/>
        <end position="113"/>
    </location>
</feature>
<organism evidence="19 20">
    <name type="scientific">Candidatus Neoehrlichia procyonis str. RAC413</name>
    <dbReference type="NCBI Taxonomy" id="1359163"/>
    <lineage>
        <taxon>Bacteria</taxon>
        <taxon>Pseudomonadati</taxon>
        <taxon>Pseudomonadota</taxon>
        <taxon>Alphaproteobacteria</taxon>
        <taxon>Rickettsiales</taxon>
        <taxon>Anaplasmataceae</taxon>
        <taxon>Candidatus Neoehrlichia</taxon>
    </lineage>
</organism>
<protein>
    <recommendedName>
        <fullName evidence="6 16">CDP-diacylglycerol--glycerol-3-phosphate 3-phosphatidyltransferase</fullName>
        <ecNumber evidence="5 16">2.7.8.5</ecNumber>
    </recommendedName>
</protein>
<evidence type="ECO:0000256" key="4">
    <source>
        <dbReference type="ARBA" id="ARBA00010441"/>
    </source>
</evidence>
<evidence type="ECO:0000256" key="14">
    <source>
        <dbReference type="ARBA" id="ARBA00023264"/>
    </source>
</evidence>
<gene>
    <name evidence="19" type="primary">pgsA</name>
    <name evidence="19" type="ORF">NLO413_0851</name>
</gene>
<evidence type="ECO:0000256" key="6">
    <source>
        <dbReference type="ARBA" id="ARBA00014944"/>
    </source>
</evidence>
<dbReference type="EMBL" id="LANX01000001">
    <property type="protein sequence ID" value="KJV69458.1"/>
    <property type="molecule type" value="Genomic_DNA"/>
</dbReference>
<dbReference type="GO" id="GO:0008444">
    <property type="term" value="F:CDP-diacylglycerol-glycerol-3-phosphate 3-phosphatidyltransferase activity"/>
    <property type="evidence" value="ECO:0007669"/>
    <property type="project" value="UniProtKB-UniRule"/>
</dbReference>
<dbReference type="InterPro" id="IPR004570">
    <property type="entry name" value="Phosphatidylglycerol_P_synth"/>
</dbReference>
<dbReference type="NCBIfam" id="TIGR00560">
    <property type="entry name" value="pgsA"/>
    <property type="match status" value="1"/>
</dbReference>
<accession>A0A0F3NN09</accession>
<comment type="pathway">
    <text evidence="3">Lipid metabolism.</text>
</comment>
<evidence type="ECO:0000313" key="19">
    <source>
        <dbReference type="EMBL" id="KJV69458.1"/>
    </source>
</evidence>
<dbReference type="PIRSF" id="PIRSF000847">
    <property type="entry name" value="Phos_ph_gly_syn"/>
    <property type="match status" value="1"/>
</dbReference>
<comment type="subcellular location">
    <subcellularLocation>
        <location evidence="1">Membrane</location>
        <topology evidence="1">Multi-pass membrane protein</topology>
    </subcellularLocation>
</comment>
<evidence type="ECO:0000256" key="12">
    <source>
        <dbReference type="ARBA" id="ARBA00023136"/>
    </source>
</evidence>
<name>A0A0F3NN09_9RICK</name>
<evidence type="ECO:0000256" key="8">
    <source>
        <dbReference type="ARBA" id="ARBA00022679"/>
    </source>
</evidence>
<comment type="similarity">
    <text evidence="4 17">Belongs to the CDP-alcohol phosphatidyltransferase class-I family.</text>
</comment>
<comment type="pathway">
    <text evidence="2">Phospholipid metabolism; phosphatidylglycerol biosynthesis; phosphatidylglycerol from CDP-diacylglycerol: step 1/2.</text>
</comment>
<keyword evidence="7" id="KW-0444">Lipid biosynthesis</keyword>
<dbReference type="PATRIC" id="fig|1359163.3.peg.822"/>
<evidence type="ECO:0000256" key="3">
    <source>
        <dbReference type="ARBA" id="ARBA00005189"/>
    </source>
</evidence>
<dbReference type="PROSITE" id="PS00379">
    <property type="entry name" value="CDP_ALCOHOL_P_TRANSF"/>
    <property type="match status" value="1"/>
</dbReference>
<keyword evidence="8 17" id="KW-0808">Transferase</keyword>
<comment type="catalytic activity">
    <reaction evidence="15">
        <text>a CDP-1,2-diacyl-sn-glycerol + sn-glycerol 3-phosphate = a 1,2-diacyl-sn-glycero-3-phospho-(1'-sn-glycero-3'-phosphate) + CMP + H(+)</text>
        <dbReference type="Rhea" id="RHEA:12593"/>
        <dbReference type="ChEBI" id="CHEBI:15378"/>
        <dbReference type="ChEBI" id="CHEBI:57597"/>
        <dbReference type="ChEBI" id="CHEBI:58332"/>
        <dbReference type="ChEBI" id="CHEBI:60110"/>
        <dbReference type="ChEBI" id="CHEBI:60377"/>
        <dbReference type="EC" id="2.7.8.5"/>
    </reaction>
</comment>
<proteinExistence type="inferred from homology"/>
<keyword evidence="9 18" id="KW-0812">Transmembrane</keyword>
<evidence type="ECO:0000256" key="15">
    <source>
        <dbReference type="ARBA" id="ARBA00048586"/>
    </source>
</evidence>
<feature type="transmembrane region" description="Helical" evidence="18">
    <location>
        <begin position="148"/>
        <end position="174"/>
    </location>
</feature>
<evidence type="ECO:0000256" key="1">
    <source>
        <dbReference type="ARBA" id="ARBA00004141"/>
    </source>
</evidence>
<sequence>MRKVLPNLLTVFRMMAIPAIVISFYIENSNSSIITLTIYVFACITDLFDGYLARMWKTQSKFGKLFDPIADKLIFISTVIMLTYIHKITSITVIFIIIMICREILISGLREFLITMNIKVPVNKLGKIKTVIQMVAVGMLIVNDKTVILIGEVMLVVATILTVYSGYVYVCIAFKRISD</sequence>
<dbReference type="InterPro" id="IPR050324">
    <property type="entry name" value="CDP-alcohol_PTase-I"/>
</dbReference>